<dbReference type="PANTHER" id="PTHR21004">
    <property type="entry name" value="SERINE PROTEASE-RELATED"/>
    <property type="match status" value="1"/>
</dbReference>
<reference evidence="1 2" key="1">
    <citation type="submission" date="2022-01" db="EMBL/GenBank/DDBJ databases">
        <authorList>
            <person name="Xiong W."/>
            <person name="Schranz E."/>
        </authorList>
    </citation>
    <scope>NUCLEOTIDE SEQUENCE [LARGE SCALE GENOMIC DNA]</scope>
</reference>
<accession>A0AAU9NQK5</accession>
<dbReference type="EMBL" id="CAKMRJ010005412">
    <property type="protein sequence ID" value="CAH1440167.1"/>
    <property type="molecule type" value="Genomic_DNA"/>
</dbReference>
<dbReference type="AlphaFoldDB" id="A0AAU9NQK5"/>
<dbReference type="GO" id="GO:0005777">
    <property type="term" value="C:peroxisome"/>
    <property type="evidence" value="ECO:0007669"/>
    <property type="project" value="InterPro"/>
</dbReference>
<keyword evidence="2" id="KW-1185">Reference proteome</keyword>
<dbReference type="Proteomes" id="UP001157418">
    <property type="component" value="Unassembled WGS sequence"/>
</dbReference>
<name>A0AAU9NQK5_9ASTR</name>
<organism evidence="1 2">
    <name type="scientific">Lactuca virosa</name>
    <dbReference type="NCBI Taxonomy" id="75947"/>
    <lineage>
        <taxon>Eukaryota</taxon>
        <taxon>Viridiplantae</taxon>
        <taxon>Streptophyta</taxon>
        <taxon>Embryophyta</taxon>
        <taxon>Tracheophyta</taxon>
        <taxon>Spermatophyta</taxon>
        <taxon>Magnoliopsida</taxon>
        <taxon>eudicotyledons</taxon>
        <taxon>Gunneridae</taxon>
        <taxon>Pentapetalae</taxon>
        <taxon>asterids</taxon>
        <taxon>campanulids</taxon>
        <taxon>Asterales</taxon>
        <taxon>Asteraceae</taxon>
        <taxon>Cichorioideae</taxon>
        <taxon>Cichorieae</taxon>
        <taxon>Lactucinae</taxon>
        <taxon>Lactuca</taxon>
    </lineage>
</organism>
<sequence length="130" mass="14275">MGLPEIVDVARNFSVIIRVQGPDPKGLKMRKHAFHHYTSGKTTLSASGVLLPTSFNVSSEPMSLVLTVASIIEPFLSPKHRDHMSQVKPELISGAQIDIFVEGNAKGTPHWLSAELITLIFQVHLLLLNL</sequence>
<comment type="caution">
    <text evidence="1">The sequence shown here is derived from an EMBL/GenBank/DDBJ whole genome shotgun (WGS) entry which is preliminary data.</text>
</comment>
<evidence type="ECO:0000313" key="1">
    <source>
        <dbReference type="EMBL" id="CAH1440167.1"/>
    </source>
</evidence>
<dbReference type="GO" id="GO:0004252">
    <property type="term" value="F:serine-type endopeptidase activity"/>
    <property type="evidence" value="ECO:0007669"/>
    <property type="project" value="InterPro"/>
</dbReference>
<proteinExistence type="predicted"/>
<evidence type="ECO:0000313" key="2">
    <source>
        <dbReference type="Proteomes" id="UP001157418"/>
    </source>
</evidence>
<dbReference type="GO" id="GO:0016485">
    <property type="term" value="P:protein processing"/>
    <property type="evidence" value="ECO:0007669"/>
    <property type="project" value="InterPro"/>
</dbReference>
<dbReference type="InterPro" id="IPR039245">
    <property type="entry name" value="TYSND1/DEG15"/>
</dbReference>
<protein>
    <submittedName>
        <fullName evidence="1">Uncharacterized protein</fullName>
    </submittedName>
</protein>
<dbReference type="PANTHER" id="PTHR21004:SF0">
    <property type="entry name" value="PEROXISOMAL LEADER PEPTIDE-PROCESSING PROTEASE"/>
    <property type="match status" value="1"/>
</dbReference>
<gene>
    <name evidence="1" type="ORF">LVIROSA_LOCUS26321</name>
</gene>